<feature type="compositionally biased region" description="Basic and acidic residues" evidence="2">
    <location>
        <begin position="796"/>
        <end position="844"/>
    </location>
</feature>
<dbReference type="STRING" id="1392247.A0A3N4KUU4"/>
<dbReference type="InterPro" id="IPR051726">
    <property type="entry name" value="Chitin_Synth_Reg"/>
</dbReference>
<dbReference type="OrthoDB" id="272077at2759"/>
<dbReference type="Proteomes" id="UP000277580">
    <property type="component" value="Unassembled WGS sequence"/>
</dbReference>
<evidence type="ECO:0000256" key="1">
    <source>
        <dbReference type="ARBA" id="ARBA00022737"/>
    </source>
</evidence>
<dbReference type="SUPFAM" id="SSF81901">
    <property type="entry name" value="HCP-like"/>
    <property type="match status" value="1"/>
</dbReference>
<organism evidence="3 4">
    <name type="scientific">Morchella conica CCBAS932</name>
    <dbReference type="NCBI Taxonomy" id="1392247"/>
    <lineage>
        <taxon>Eukaryota</taxon>
        <taxon>Fungi</taxon>
        <taxon>Dikarya</taxon>
        <taxon>Ascomycota</taxon>
        <taxon>Pezizomycotina</taxon>
        <taxon>Pezizomycetes</taxon>
        <taxon>Pezizales</taxon>
        <taxon>Morchellaceae</taxon>
        <taxon>Morchella</taxon>
    </lineage>
</organism>
<dbReference type="Gene3D" id="1.25.40.10">
    <property type="entry name" value="Tetratricopeptide repeat domain"/>
    <property type="match status" value="1"/>
</dbReference>
<dbReference type="Pfam" id="PF08238">
    <property type="entry name" value="Sel1"/>
    <property type="match status" value="7"/>
</dbReference>
<protein>
    <submittedName>
        <fullName evidence="3">HCP-like protein</fullName>
    </submittedName>
</protein>
<evidence type="ECO:0000256" key="2">
    <source>
        <dbReference type="SAM" id="MobiDB-lite"/>
    </source>
</evidence>
<feature type="region of interest" description="Disordered" evidence="2">
    <location>
        <begin position="447"/>
        <end position="484"/>
    </location>
</feature>
<feature type="region of interest" description="Disordered" evidence="2">
    <location>
        <begin position="291"/>
        <end position="375"/>
    </location>
</feature>
<feature type="region of interest" description="Disordered" evidence="2">
    <location>
        <begin position="779"/>
        <end position="844"/>
    </location>
</feature>
<dbReference type="EMBL" id="ML119118">
    <property type="protein sequence ID" value="RPB14287.1"/>
    <property type="molecule type" value="Genomic_DNA"/>
</dbReference>
<evidence type="ECO:0000313" key="3">
    <source>
        <dbReference type="EMBL" id="RPB14287.1"/>
    </source>
</evidence>
<dbReference type="SMART" id="SM00671">
    <property type="entry name" value="SEL1"/>
    <property type="match status" value="7"/>
</dbReference>
<sequence>MATAALSHSGMPAMGAPLSTPASPSSVYSSRKPTGTGTTSSSSPSSTYPHNDPPKYHHHHHHQASSSSAGDKKHPSLLFPSASSPSHITTTTTPNPTQGPAHHYQQRLPTFHGRVQSVQSLDSSSTRDLQTPSPDLDLRRRELDPPIHPPLASPITRSQSTHHQNGPMPQPHTAVISSGESLCSSSDYEPNNSCSSLQSPISPSSGSSSGGRVNPGQYYGGQNQNPHQNGSYGGYAQNEHQYRERNGSGPSLFRERNASVPHNHYYAERNSSGPLLGAPVYQERNASGPLLTTTAAGQPQYTRRNSASPVLYDNSGHRSSSSRHLQAPSAQQYLGVSRPSSMYSTLSTDGRLRTPGSGSPHQRAVSSNSYDSRLSSYTDLTQPAHHQTPAPVASLDNSHLRGQVGVNASLLTNRQTLEMYRTNAKKSQDPRLQYELAVFMIQAAQLQDAAPSPSPRGSGGSAGRESPYTASSGSGSGSGSHASRNELLREARSILERLSGKMAQAQYYLADAYASGLFTRGKEENDKAFPLFVAASKHGHAEAGYRAALCYEFGWGCRKDPAKSVQFYRQSASKNHPGAMTRLGMACLRSDLGLTGRYKEGVKWLKRATDVADEQYPNAPYELACLHETGYGDDVFQDGAYAAQLFTMAAELGHAQAYWRMGDAYEHGKLGCPRDAALSVHFYTGAAQRGLPVAMMALCAWYLVGAEPVLEKNEDEAYQWAFKASESGLPKAEYAVGYFTEMGIGCRRDPLEANVWYVKAAEHGDQRAVARLKVIHEAASGGSGASPAKKGKKKDKGKEKEKEKEKDKERERDRDRDRDRDRERPRVLEKKQHHDGEEKECVIM</sequence>
<keyword evidence="4" id="KW-1185">Reference proteome</keyword>
<feature type="compositionally biased region" description="Low complexity" evidence="2">
    <location>
        <begin position="366"/>
        <end position="375"/>
    </location>
</feature>
<feature type="compositionally biased region" description="Polar residues" evidence="2">
    <location>
        <begin position="291"/>
        <end position="308"/>
    </location>
</feature>
<dbReference type="FunCoup" id="A0A3N4KUU4">
    <property type="interactions" value="70"/>
</dbReference>
<dbReference type="InterPro" id="IPR011990">
    <property type="entry name" value="TPR-like_helical_dom_sf"/>
</dbReference>
<dbReference type="PANTHER" id="PTHR46430:SF1">
    <property type="entry name" value="CHITIN SYNTHASE REGULATOR SKT5-RELATED"/>
    <property type="match status" value="1"/>
</dbReference>
<feature type="compositionally biased region" description="Low complexity" evidence="2">
    <location>
        <begin position="193"/>
        <end position="211"/>
    </location>
</feature>
<feature type="compositionally biased region" description="Low complexity" evidence="2">
    <location>
        <begin position="19"/>
        <end position="47"/>
    </location>
</feature>
<feature type="compositionally biased region" description="Basic and acidic residues" evidence="2">
    <location>
        <begin position="136"/>
        <end position="145"/>
    </location>
</feature>
<accession>A0A3N4KUU4</accession>
<feature type="compositionally biased region" description="Polar residues" evidence="2">
    <location>
        <begin position="317"/>
        <end position="348"/>
    </location>
</feature>
<reference evidence="3 4" key="1">
    <citation type="journal article" date="2018" name="Nat. Ecol. Evol.">
        <title>Pezizomycetes genomes reveal the molecular basis of ectomycorrhizal truffle lifestyle.</title>
        <authorList>
            <person name="Murat C."/>
            <person name="Payen T."/>
            <person name="Noel B."/>
            <person name="Kuo A."/>
            <person name="Morin E."/>
            <person name="Chen J."/>
            <person name="Kohler A."/>
            <person name="Krizsan K."/>
            <person name="Balestrini R."/>
            <person name="Da Silva C."/>
            <person name="Montanini B."/>
            <person name="Hainaut M."/>
            <person name="Levati E."/>
            <person name="Barry K.W."/>
            <person name="Belfiori B."/>
            <person name="Cichocki N."/>
            <person name="Clum A."/>
            <person name="Dockter R.B."/>
            <person name="Fauchery L."/>
            <person name="Guy J."/>
            <person name="Iotti M."/>
            <person name="Le Tacon F."/>
            <person name="Lindquist E.A."/>
            <person name="Lipzen A."/>
            <person name="Malagnac F."/>
            <person name="Mello A."/>
            <person name="Molinier V."/>
            <person name="Miyauchi S."/>
            <person name="Poulain J."/>
            <person name="Riccioni C."/>
            <person name="Rubini A."/>
            <person name="Sitrit Y."/>
            <person name="Splivallo R."/>
            <person name="Traeger S."/>
            <person name="Wang M."/>
            <person name="Zifcakova L."/>
            <person name="Wipf D."/>
            <person name="Zambonelli A."/>
            <person name="Paolocci F."/>
            <person name="Nowrousian M."/>
            <person name="Ottonello S."/>
            <person name="Baldrian P."/>
            <person name="Spatafora J.W."/>
            <person name="Henrissat B."/>
            <person name="Nagy L.G."/>
            <person name="Aury J.M."/>
            <person name="Wincker P."/>
            <person name="Grigoriev I.V."/>
            <person name="Bonfante P."/>
            <person name="Martin F.M."/>
        </authorList>
    </citation>
    <scope>NUCLEOTIDE SEQUENCE [LARGE SCALE GENOMIC DNA]</scope>
    <source>
        <strain evidence="3 4">CCBAS932</strain>
    </source>
</reference>
<gene>
    <name evidence="3" type="ORF">P167DRAFT_572444</name>
</gene>
<feature type="compositionally biased region" description="Polar residues" evidence="2">
    <location>
        <begin position="116"/>
        <end position="133"/>
    </location>
</feature>
<proteinExistence type="predicted"/>
<dbReference type="AlphaFoldDB" id="A0A3N4KUU4"/>
<dbReference type="PANTHER" id="PTHR46430">
    <property type="entry name" value="PROTEIN SKT5-RELATED"/>
    <property type="match status" value="1"/>
</dbReference>
<dbReference type="InParanoid" id="A0A3N4KUU4"/>
<feature type="compositionally biased region" description="Polar residues" evidence="2">
    <location>
        <begin position="155"/>
        <end position="164"/>
    </location>
</feature>
<feature type="compositionally biased region" description="Polar residues" evidence="2">
    <location>
        <begin position="220"/>
        <end position="230"/>
    </location>
</feature>
<feature type="compositionally biased region" description="Polar residues" evidence="2">
    <location>
        <begin position="175"/>
        <end position="192"/>
    </location>
</feature>
<feature type="compositionally biased region" description="Low complexity" evidence="2">
    <location>
        <begin position="76"/>
        <end position="96"/>
    </location>
</feature>
<dbReference type="InterPro" id="IPR006597">
    <property type="entry name" value="Sel1-like"/>
</dbReference>
<keyword evidence="1" id="KW-0677">Repeat</keyword>
<name>A0A3N4KUU4_9PEZI</name>
<feature type="region of interest" description="Disordered" evidence="2">
    <location>
        <begin position="1"/>
        <end position="235"/>
    </location>
</feature>
<evidence type="ECO:0000313" key="4">
    <source>
        <dbReference type="Proteomes" id="UP000277580"/>
    </source>
</evidence>